<organism evidence="1 2">
    <name type="scientific">Candidatus Blautia pullistercoris</name>
    <dbReference type="NCBI Taxonomy" id="2838499"/>
    <lineage>
        <taxon>Bacteria</taxon>
        <taxon>Bacillati</taxon>
        <taxon>Bacillota</taxon>
        <taxon>Clostridia</taxon>
        <taxon>Lachnospirales</taxon>
        <taxon>Lachnospiraceae</taxon>
        <taxon>Blautia</taxon>
    </lineage>
</organism>
<name>A0A9D2AM36_9FIRM</name>
<evidence type="ECO:0000313" key="2">
    <source>
        <dbReference type="Proteomes" id="UP000824230"/>
    </source>
</evidence>
<comment type="caution">
    <text evidence="1">The sequence shown here is derived from an EMBL/GenBank/DDBJ whole genome shotgun (WGS) entry which is preliminary data.</text>
</comment>
<dbReference type="Proteomes" id="UP000824230">
    <property type="component" value="Unassembled WGS sequence"/>
</dbReference>
<accession>A0A9D2AM36</accession>
<protein>
    <recommendedName>
        <fullName evidence="3">PhnB-like domain-containing protein</fullName>
    </recommendedName>
</protein>
<reference evidence="1" key="1">
    <citation type="journal article" date="2021" name="PeerJ">
        <title>Extensive microbial diversity within the chicken gut microbiome revealed by metagenomics and culture.</title>
        <authorList>
            <person name="Gilroy R."/>
            <person name="Ravi A."/>
            <person name="Getino M."/>
            <person name="Pursley I."/>
            <person name="Horton D.L."/>
            <person name="Alikhan N.F."/>
            <person name="Baker D."/>
            <person name="Gharbi K."/>
            <person name="Hall N."/>
            <person name="Watson M."/>
            <person name="Adriaenssens E.M."/>
            <person name="Foster-Nyarko E."/>
            <person name="Jarju S."/>
            <person name="Secka A."/>
            <person name="Antonio M."/>
            <person name="Oren A."/>
            <person name="Chaudhuri R.R."/>
            <person name="La Ragione R."/>
            <person name="Hildebrand F."/>
            <person name="Pallen M.J."/>
        </authorList>
    </citation>
    <scope>NUCLEOTIDE SEQUENCE</scope>
    <source>
        <strain evidence="1">ChiHjej12B11-1927</strain>
    </source>
</reference>
<sequence length="129" mass="14722">MGAYPKFTMSFSIGPSNKERIEAFELYQRAFKAKKLLESTPPDNDDIHIMMEIYGQEILIGPGKSMGTGFQGVLCCEVRYDKKEDFWEAYNEIGKEAQSYHTEGPYPWAAILGLVVDKFGIGWALYYNE</sequence>
<dbReference type="SUPFAM" id="SSF54593">
    <property type="entry name" value="Glyoxalase/Bleomycin resistance protein/Dihydroxybiphenyl dioxygenase"/>
    <property type="match status" value="1"/>
</dbReference>
<dbReference type="InterPro" id="IPR029068">
    <property type="entry name" value="Glyas_Bleomycin-R_OHBP_Dase"/>
</dbReference>
<dbReference type="AlphaFoldDB" id="A0A9D2AM36"/>
<reference evidence="1" key="2">
    <citation type="submission" date="2021-04" db="EMBL/GenBank/DDBJ databases">
        <authorList>
            <person name="Gilroy R."/>
        </authorList>
    </citation>
    <scope>NUCLEOTIDE SEQUENCE</scope>
    <source>
        <strain evidence="1">ChiHjej12B11-1927</strain>
    </source>
</reference>
<evidence type="ECO:0000313" key="1">
    <source>
        <dbReference type="EMBL" id="HIX37563.1"/>
    </source>
</evidence>
<proteinExistence type="predicted"/>
<evidence type="ECO:0008006" key="3">
    <source>
        <dbReference type="Google" id="ProtNLM"/>
    </source>
</evidence>
<dbReference type="EMBL" id="DXFG01000134">
    <property type="protein sequence ID" value="HIX37563.1"/>
    <property type="molecule type" value="Genomic_DNA"/>
</dbReference>
<gene>
    <name evidence="1" type="ORF">H9738_06805</name>
</gene>
<dbReference type="Gene3D" id="3.10.180.10">
    <property type="entry name" value="2,3-Dihydroxybiphenyl 1,2-Dioxygenase, domain 1"/>
    <property type="match status" value="1"/>
</dbReference>